<dbReference type="eggNOG" id="COG1396">
    <property type="taxonomic scope" value="Bacteria"/>
</dbReference>
<dbReference type="Proteomes" id="UP000011135">
    <property type="component" value="Unassembled WGS sequence"/>
</dbReference>
<dbReference type="Pfam" id="PF01381">
    <property type="entry name" value="HTH_3"/>
    <property type="match status" value="1"/>
</dbReference>
<evidence type="ECO:0000259" key="2">
    <source>
        <dbReference type="PROSITE" id="PS50943"/>
    </source>
</evidence>
<dbReference type="Gene3D" id="1.10.260.40">
    <property type="entry name" value="lambda repressor-like DNA-binding domains"/>
    <property type="match status" value="1"/>
</dbReference>
<feature type="domain" description="HTH cro/C1-type" evidence="2">
    <location>
        <begin position="9"/>
        <end position="61"/>
    </location>
</feature>
<dbReference type="RefSeq" id="WP_009583469.1">
    <property type="nucleotide sequence ID" value="NZ_AMZN01000125.1"/>
</dbReference>
<dbReference type="CDD" id="cd00093">
    <property type="entry name" value="HTH_XRE"/>
    <property type="match status" value="1"/>
</dbReference>
<evidence type="ECO:0000256" key="1">
    <source>
        <dbReference type="ARBA" id="ARBA00023125"/>
    </source>
</evidence>
<organism evidence="3 4">
    <name type="scientific">Fulvivirga imtechensis AK7</name>
    <dbReference type="NCBI Taxonomy" id="1237149"/>
    <lineage>
        <taxon>Bacteria</taxon>
        <taxon>Pseudomonadati</taxon>
        <taxon>Bacteroidota</taxon>
        <taxon>Cytophagia</taxon>
        <taxon>Cytophagales</taxon>
        <taxon>Fulvivirgaceae</taxon>
        <taxon>Fulvivirga</taxon>
    </lineage>
</organism>
<reference evidence="3 4" key="1">
    <citation type="submission" date="2012-12" db="EMBL/GenBank/DDBJ databases">
        <title>Genome assembly of Fulvivirga imtechensis AK7.</title>
        <authorList>
            <person name="Nupur N."/>
            <person name="Khatri I."/>
            <person name="Kumar R."/>
            <person name="Subramanian S."/>
            <person name="Pinnaka A."/>
        </authorList>
    </citation>
    <scope>NUCLEOTIDE SEQUENCE [LARGE SCALE GENOMIC DNA]</scope>
    <source>
        <strain evidence="3 4">AK7</strain>
    </source>
</reference>
<name>L8JJ83_9BACT</name>
<dbReference type="SMART" id="SM00530">
    <property type="entry name" value="HTH_XRE"/>
    <property type="match status" value="1"/>
</dbReference>
<keyword evidence="4" id="KW-1185">Reference proteome</keyword>
<evidence type="ECO:0000313" key="3">
    <source>
        <dbReference type="EMBL" id="ELR68283.1"/>
    </source>
</evidence>
<dbReference type="InterPro" id="IPR049639">
    <property type="entry name" value="RstR"/>
</dbReference>
<dbReference type="PROSITE" id="PS50943">
    <property type="entry name" value="HTH_CROC1"/>
    <property type="match status" value="1"/>
</dbReference>
<dbReference type="GO" id="GO:0003677">
    <property type="term" value="F:DNA binding"/>
    <property type="evidence" value="ECO:0007669"/>
    <property type="project" value="UniProtKB-KW"/>
</dbReference>
<dbReference type="PANTHER" id="PTHR46558">
    <property type="entry name" value="TRACRIPTIONAL REGULATORY PROTEIN-RELATED-RELATED"/>
    <property type="match status" value="1"/>
</dbReference>
<dbReference type="PANTHER" id="PTHR46558:SF11">
    <property type="entry name" value="HTH-TYPE TRANSCRIPTIONAL REGULATOR XRE"/>
    <property type="match status" value="1"/>
</dbReference>
<keyword evidence="1" id="KW-0238">DNA-binding</keyword>
<accession>L8JJ83</accession>
<evidence type="ECO:0000313" key="4">
    <source>
        <dbReference type="Proteomes" id="UP000011135"/>
    </source>
</evidence>
<dbReference type="EMBL" id="AMZN01000125">
    <property type="protein sequence ID" value="ELR68283.1"/>
    <property type="molecule type" value="Genomic_DNA"/>
</dbReference>
<protein>
    <recommendedName>
        <fullName evidence="2">HTH cro/C1-type domain-containing protein</fullName>
    </recommendedName>
</protein>
<dbReference type="InterPro" id="IPR010982">
    <property type="entry name" value="Lambda_DNA-bd_dom_sf"/>
</dbReference>
<gene>
    <name evidence="3" type="ORF">C900_00569</name>
</gene>
<dbReference type="AlphaFoldDB" id="L8JJ83"/>
<dbReference type="OrthoDB" id="955486at2"/>
<dbReference type="NCBIfam" id="NF041951">
    <property type="entry name" value="phage_RstR"/>
    <property type="match status" value="1"/>
</dbReference>
<sequence>MDFGNRMMQARKGKGLSREELGNTIGTSGAIIGRYERNDMKPSIEIAAKIALALDVSLDYLVGNASLEVKDKSMIERLERIARMPGNKKDELFNVIDAYLRDFKTSQAYSH</sequence>
<dbReference type="InterPro" id="IPR001387">
    <property type="entry name" value="Cro/C1-type_HTH"/>
</dbReference>
<dbReference type="STRING" id="1237149.C900_00569"/>
<proteinExistence type="predicted"/>
<dbReference type="SUPFAM" id="SSF47413">
    <property type="entry name" value="lambda repressor-like DNA-binding domains"/>
    <property type="match status" value="1"/>
</dbReference>
<comment type="caution">
    <text evidence="3">The sequence shown here is derived from an EMBL/GenBank/DDBJ whole genome shotgun (WGS) entry which is preliminary data.</text>
</comment>